<evidence type="ECO:0000313" key="1">
    <source>
        <dbReference type="EMBL" id="BES90081.1"/>
    </source>
</evidence>
<accession>A0ABN7ACQ9</accession>
<gene>
    <name evidence="1" type="ORF">NTJ_02889</name>
</gene>
<proteinExistence type="predicted"/>
<evidence type="ECO:0008006" key="3">
    <source>
        <dbReference type="Google" id="ProtNLM"/>
    </source>
</evidence>
<dbReference type="Proteomes" id="UP001307889">
    <property type="component" value="Chromosome 2"/>
</dbReference>
<evidence type="ECO:0000313" key="2">
    <source>
        <dbReference type="Proteomes" id="UP001307889"/>
    </source>
</evidence>
<dbReference type="EMBL" id="AP028910">
    <property type="protein sequence ID" value="BES90081.1"/>
    <property type="molecule type" value="Genomic_DNA"/>
</dbReference>
<protein>
    <recommendedName>
        <fullName evidence="3">Secreted protein</fullName>
    </recommendedName>
</protein>
<name>A0ABN7ACQ9_9HEMI</name>
<keyword evidence="2" id="KW-1185">Reference proteome</keyword>
<sequence length="68" mass="6911">MRGGSDFFAVLCLSLPRLSRNGTSAVNTFHPPPRSSSASSLVVPLGGSADCPPDVSAGRAGRLVLSRG</sequence>
<organism evidence="1 2">
    <name type="scientific">Nesidiocoris tenuis</name>
    <dbReference type="NCBI Taxonomy" id="355587"/>
    <lineage>
        <taxon>Eukaryota</taxon>
        <taxon>Metazoa</taxon>
        <taxon>Ecdysozoa</taxon>
        <taxon>Arthropoda</taxon>
        <taxon>Hexapoda</taxon>
        <taxon>Insecta</taxon>
        <taxon>Pterygota</taxon>
        <taxon>Neoptera</taxon>
        <taxon>Paraneoptera</taxon>
        <taxon>Hemiptera</taxon>
        <taxon>Heteroptera</taxon>
        <taxon>Panheteroptera</taxon>
        <taxon>Cimicomorpha</taxon>
        <taxon>Miridae</taxon>
        <taxon>Dicyphina</taxon>
        <taxon>Nesidiocoris</taxon>
    </lineage>
</organism>
<reference evidence="1 2" key="1">
    <citation type="submission" date="2023-09" db="EMBL/GenBank/DDBJ databases">
        <title>Nesidiocoris tenuis whole genome shotgun sequence.</title>
        <authorList>
            <person name="Shibata T."/>
            <person name="Shimoda M."/>
            <person name="Kobayashi T."/>
            <person name="Uehara T."/>
        </authorList>
    </citation>
    <scope>NUCLEOTIDE SEQUENCE [LARGE SCALE GENOMIC DNA]</scope>
    <source>
        <strain evidence="1 2">Japan</strain>
    </source>
</reference>